<comment type="subcellular location">
    <subcellularLocation>
        <location evidence="1">Nucleus</location>
    </subcellularLocation>
</comment>
<accession>A0A507BAF8</accession>
<proteinExistence type="inferred from homology"/>
<dbReference type="InParanoid" id="A0A507BAF8"/>
<evidence type="ECO:0000313" key="6">
    <source>
        <dbReference type="Proteomes" id="UP000319257"/>
    </source>
</evidence>
<reference evidence="5 6" key="1">
    <citation type="submission" date="2019-06" db="EMBL/GenBank/DDBJ databases">
        <title>Draft genome sequence of the filamentous fungus Phialemoniopsis curvata isolated from diesel fuel.</title>
        <authorList>
            <person name="Varaljay V.A."/>
            <person name="Lyon W.J."/>
            <person name="Crouch A.L."/>
            <person name="Drake C.E."/>
            <person name="Hollomon J.M."/>
            <person name="Nadeau L.J."/>
            <person name="Nunn H.S."/>
            <person name="Stevenson B.S."/>
            <person name="Bojanowski C.L."/>
            <person name="Crookes-Goodson W.J."/>
        </authorList>
    </citation>
    <scope>NUCLEOTIDE SEQUENCE [LARGE SCALE GENOMIC DNA]</scope>
    <source>
        <strain evidence="5 6">D216</strain>
    </source>
</reference>
<dbReference type="STRING" id="1093900.A0A507BAF8"/>
<protein>
    <recommendedName>
        <fullName evidence="7">DNA polymerase V</fullName>
    </recommendedName>
</protein>
<comment type="caution">
    <text evidence="5">The sequence shown here is derived from an EMBL/GenBank/DDBJ whole genome shotgun (WGS) entry which is preliminary data.</text>
</comment>
<dbReference type="RefSeq" id="XP_030997295.1">
    <property type="nucleotide sequence ID" value="XM_031138675.1"/>
</dbReference>
<comment type="similarity">
    <text evidence="2">Belongs to the MYBBP1A family.</text>
</comment>
<dbReference type="SUPFAM" id="SSF48371">
    <property type="entry name" value="ARM repeat"/>
    <property type="match status" value="1"/>
</dbReference>
<feature type="region of interest" description="Disordered" evidence="4">
    <location>
        <begin position="1"/>
        <end position="35"/>
    </location>
</feature>
<organism evidence="5 6">
    <name type="scientific">Thyridium curvatum</name>
    <dbReference type="NCBI Taxonomy" id="1093900"/>
    <lineage>
        <taxon>Eukaryota</taxon>
        <taxon>Fungi</taxon>
        <taxon>Dikarya</taxon>
        <taxon>Ascomycota</taxon>
        <taxon>Pezizomycotina</taxon>
        <taxon>Sordariomycetes</taxon>
        <taxon>Sordariomycetidae</taxon>
        <taxon>Thyridiales</taxon>
        <taxon>Thyridiaceae</taxon>
        <taxon>Thyridium</taxon>
    </lineage>
</organism>
<evidence type="ECO:0000256" key="2">
    <source>
        <dbReference type="ARBA" id="ARBA00006809"/>
    </source>
</evidence>
<dbReference type="GO" id="GO:0005730">
    <property type="term" value="C:nucleolus"/>
    <property type="evidence" value="ECO:0007669"/>
    <property type="project" value="InterPro"/>
</dbReference>
<dbReference type="FunCoup" id="A0A507BAF8">
    <property type="interactions" value="330"/>
</dbReference>
<dbReference type="Pfam" id="PF04931">
    <property type="entry name" value="DNA_pol_phi"/>
    <property type="match status" value="1"/>
</dbReference>
<dbReference type="InterPro" id="IPR007015">
    <property type="entry name" value="DNA_pol_V/MYBBP1A"/>
</dbReference>
<evidence type="ECO:0000256" key="4">
    <source>
        <dbReference type="SAM" id="MobiDB-lite"/>
    </source>
</evidence>
<feature type="region of interest" description="Disordered" evidence="4">
    <location>
        <begin position="729"/>
        <end position="802"/>
    </location>
</feature>
<evidence type="ECO:0000256" key="3">
    <source>
        <dbReference type="ARBA" id="ARBA00023242"/>
    </source>
</evidence>
<dbReference type="PANTHER" id="PTHR13213">
    <property type="entry name" value="MYB-BINDING PROTEIN 1A FAMILY MEMBER"/>
    <property type="match status" value="1"/>
</dbReference>
<sequence length="1037" mass="113417">MGSKRKRAVRDTLTGSLPIPKKSKVENTKNEHAVSKAEKQKLFNDTTPFPENLSREDHDRERLLYKLLGSEDVEDRIGAAAAIIGGLLGGEGVPEAVLRRHLERRLFRGLASGNDAARVGFSYALTEIMSQLHGDKALATSKYPGLDFVTVLELLVQKTHPTGNIPGQEERDHYWGQLFGLQSFVQAGILFDKPKRWHTVLELLLKATKKKVWLRPQTGFVIAQAIPQMKKEEVHRTLAEITEAGLAKTPEGLGIWLIAADRFPDLKLPKPWTDPFSSKSLQEVAAVLKGSGQTEGEGADKSAASGVAGSAANQLAFTWDLLLNHFVKAATSGKPGTQDEFKMFWDRVIDQSYFSKNASDFQKITGFKIFQKFYREAAWQSEMLQDLFSKNFMTCITNQTTNAGTRLHRMAIQVLKSLDKTVEAHPVLLAPTLRGLLGEHGIYNFDERVEAGGDGAKPVEKLLKHANAANASDVIKVLKQCVLHAGKEEDDVQKRTQTYADYLARLVSKTGLAADDDAADAPSAGGLALQELANLAYPKPGKKGAAPSPAIQEACRTKLMSAVGHLLKRPADFPALCSTILSIDSDVIAMADEIKSEVVDASKRLRKLVKKGGDSAASGPDQGLAVLHAVAILQLYNDPGSDAIEVLGDTKECYEKLHGKDKVDGLDISEILVEVLLAILAGSSTLTRNASIQVFESFSPLMSQKALELLTDILAASESQRGLDSIFNAGEGEMEDEDEDESMEDVEDDDDEASTPDGESEEDSDDEDEDDAESKDESESDDEDDEDGEETDDGTASKKGDDLEALLMKTFNVSHTLDKDHEAESSDDDVDMSDSEMLALDEQLSGHFKLLKSKTTKKKDREEAKKQVIGFKHRVLDLLEVYVKKEAPVRNGLVFTIFVPLLQLIQTTKEWPLSNKAVKIINEAQKLLKKAKKNDAVAAAAADDELDVDAAVAQLRAIHLAANDPGESRAFAQAVSAASLAVAATLFAVDRENYRVIREVYAETQDRWVLEGLGVRASFFTDWINWCQAASSTVKAS</sequence>
<dbReference type="InterPro" id="IPR016024">
    <property type="entry name" value="ARM-type_fold"/>
</dbReference>
<feature type="compositionally biased region" description="Basic and acidic residues" evidence="4">
    <location>
        <begin position="23"/>
        <end position="35"/>
    </location>
</feature>
<dbReference type="OrthoDB" id="342531at2759"/>
<name>A0A507BAF8_9PEZI</name>
<evidence type="ECO:0000256" key="1">
    <source>
        <dbReference type="ARBA" id="ARBA00004123"/>
    </source>
</evidence>
<evidence type="ECO:0008006" key="7">
    <source>
        <dbReference type="Google" id="ProtNLM"/>
    </source>
</evidence>
<dbReference type="PANTHER" id="PTHR13213:SF2">
    <property type="entry name" value="MYB-BINDING PROTEIN 1A"/>
    <property type="match status" value="1"/>
</dbReference>
<keyword evidence="6" id="KW-1185">Reference proteome</keyword>
<dbReference type="AlphaFoldDB" id="A0A507BAF8"/>
<feature type="compositionally biased region" description="Acidic residues" evidence="4">
    <location>
        <begin position="732"/>
        <end position="793"/>
    </location>
</feature>
<evidence type="ECO:0000313" key="5">
    <source>
        <dbReference type="EMBL" id="TPX15584.1"/>
    </source>
</evidence>
<dbReference type="GO" id="GO:0000182">
    <property type="term" value="F:rDNA binding"/>
    <property type="evidence" value="ECO:0007669"/>
    <property type="project" value="TreeGrafter"/>
</dbReference>
<dbReference type="GeneID" id="41971729"/>
<gene>
    <name evidence="5" type="ORF">E0L32_004282</name>
</gene>
<keyword evidence="3" id="KW-0539">Nucleus</keyword>
<dbReference type="EMBL" id="SKBQ01000020">
    <property type="protein sequence ID" value="TPX15584.1"/>
    <property type="molecule type" value="Genomic_DNA"/>
</dbReference>
<dbReference type="Proteomes" id="UP000319257">
    <property type="component" value="Unassembled WGS sequence"/>
</dbReference>
<dbReference type="GO" id="GO:0006355">
    <property type="term" value="P:regulation of DNA-templated transcription"/>
    <property type="evidence" value="ECO:0007669"/>
    <property type="project" value="InterPro"/>
</dbReference>